<accession>A0A1W6AJZ1</accession>
<feature type="coiled-coil region" evidence="1">
    <location>
        <begin position="34"/>
        <end position="68"/>
    </location>
</feature>
<name>A0A1W6AJZ1_BACMY</name>
<evidence type="ECO:0000313" key="3">
    <source>
        <dbReference type="Proteomes" id="UP000192932"/>
    </source>
</evidence>
<keyword evidence="1" id="KW-0175">Coiled coil</keyword>
<dbReference type="Proteomes" id="UP000192932">
    <property type="component" value="Plasmid unnamed7"/>
</dbReference>
<organism evidence="2 3">
    <name type="scientific">Bacillus mycoides</name>
    <dbReference type="NCBI Taxonomy" id="1405"/>
    <lineage>
        <taxon>Bacteria</taxon>
        <taxon>Bacillati</taxon>
        <taxon>Bacillota</taxon>
        <taxon>Bacilli</taxon>
        <taxon>Bacillales</taxon>
        <taxon>Bacillaceae</taxon>
        <taxon>Bacillus</taxon>
        <taxon>Bacillus cereus group</taxon>
    </lineage>
</organism>
<keyword evidence="2" id="KW-0614">Plasmid</keyword>
<dbReference type="AlphaFoldDB" id="A0A1W6AJZ1"/>
<protein>
    <submittedName>
        <fullName evidence="2">Uncharacterized protein</fullName>
    </submittedName>
</protein>
<dbReference type="EMBL" id="CP020750">
    <property type="protein sequence ID" value="ARJ26115.1"/>
    <property type="molecule type" value="Genomic_DNA"/>
</dbReference>
<sequence>MMKVVQSLEPPSCLSVNFDPDEDEYKIWCGNQPYYFYQDEIEKLDDEKRVLKKEVKRLNSIIDRLAAD</sequence>
<evidence type="ECO:0000313" key="2">
    <source>
        <dbReference type="EMBL" id="ARJ26115.1"/>
    </source>
</evidence>
<reference evidence="2 3" key="1">
    <citation type="submission" date="2017-04" db="EMBL/GenBank/DDBJ databases">
        <title>The Characteristic of a Fine Plant Growth-Promoting Rhizobacteria Bacillus mycoides Gnyt1 and its Whole Genome Sequencing Analysis.</title>
        <authorList>
            <person name="Li J.H."/>
            <person name="Yao T."/>
        </authorList>
    </citation>
    <scope>NUCLEOTIDE SEQUENCE [LARGE SCALE GENOMIC DNA]</scope>
    <source>
        <strain evidence="2 3">Gnyt1</strain>
        <plasmid evidence="3">Plasmid unnamed7</plasmid>
    </source>
</reference>
<gene>
    <name evidence="2" type="ORF">B7492_34205</name>
</gene>
<evidence type="ECO:0000256" key="1">
    <source>
        <dbReference type="SAM" id="Coils"/>
    </source>
</evidence>
<proteinExistence type="predicted"/>
<geneLocation type="plasmid" evidence="2 3">
    <name>unnamed7</name>
</geneLocation>